<keyword evidence="2" id="KW-1185">Reference proteome</keyword>
<sequence length="92" mass="10706">MYSFFSSLQLENAGKKENKKQAYKGLFWSYNEMVRPRGFEPLTQWLKAICSTCWAKDANGAQDWTWTSTVLRPRDFKSLASTYFATWAIAFS</sequence>
<dbReference type="Proteomes" id="UP000000549">
    <property type="component" value="Chromosome"/>
</dbReference>
<accession>A4Q7Z4</accession>
<dbReference type="STRING" id="262723.MS53_0690"/>
<evidence type="ECO:0000313" key="2">
    <source>
        <dbReference type="Proteomes" id="UP000000549"/>
    </source>
</evidence>
<dbReference type="HOGENOM" id="CLU_2410099_0_0_14"/>
<proteinExistence type="predicted"/>
<protein>
    <submittedName>
        <fullName evidence="1">Uncharacterized protein</fullName>
    </submittedName>
</protein>
<reference evidence="1 2" key="1">
    <citation type="journal article" date="2005" name="J. Bacteriol.">
        <title>Swine and poultry pathogens: the complete genome sequences of two strains of Mycoplasma hyopneumoniae and a strain of Mycoplasma synoviae.</title>
        <authorList>
            <person name="Vasconcelos A.T."/>
            <person name="Ferreira H.B."/>
            <person name="Bizarro C.V."/>
            <person name="Bonatto S.L."/>
            <person name="Carvalho M.O."/>
            <person name="Pinto P.M."/>
            <person name="Almeida D.F."/>
            <person name="Almeida L.G."/>
            <person name="Almeida R."/>
            <person name="Alves-Filho L."/>
            <person name="Assuncao E.N."/>
            <person name="Azevedo V.A."/>
            <person name="Bogo M.R."/>
            <person name="Brigido M.M."/>
            <person name="Brocchi M."/>
            <person name="Burity H.A."/>
            <person name="Camargo A.A."/>
            <person name="Camargo S.S."/>
            <person name="Carepo M.S."/>
            <person name="Carraro D.M."/>
            <person name="de Mattos Cascardo J.C."/>
            <person name="Castro L.A."/>
            <person name="Cavalcanti G."/>
            <person name="Chemale G."/>
            <person name="Collevatti R.G."/>
            <person name="Cunha C.W."/>
            <person name="Dallagiovanna B."/>
            <person name="Dambros B.P."/>
            <person name="Dellagostin O.A."/>
            <person name="Falcao C."/>
            <person name="Fantinatti-Garboggini F."/>
            <person name="Felipe M.S."/>
            <person name="Fiorentin L."/>
            <person name="Franco G.R."/>
            <person name="Freitas N.S."/>
            <person name="Frias D."/>
            <person name="Grangeiro T.B."/>
            <person name="Grisard E.C."/>
            <person name="Guimaraes C.T."/>
            <person name="Hungria M."/>
            <person name="Jardim S.N."/>
            <person name="Krieger M.A."/>
            <person name="Laurino J.P."/>
            <person name="Lima L.F."/>
            <person name="Lopes M.I."/>
            <person name="Loreto E.L."/>
            <person name="Madeira H.M."/>
            <person name="Manfio G.P."/>
            <person name="Maranhao A.Q."/>
            <person name="Martinkovics C.T."/>
            <person name="Medeiros S.R."/>
            <person name="Moreira M.A."/>
            <person name="Neiva M."/>
            <person name="Ramalho-Neto C.E."/>
            <person name="Nicolas M.F."/>
            <person name="Oliveira S.C."/>
            <person name="Paixao R.F."/>
            <person name="Pedrosa F.O."/>
            <person name="Pena S.D."/>
            <person name="Pereira M."/>
            <person name="Pereira-Ferrari L."/>
            <person name="Piffer I."/>
            <person name="Pinto L.S."/>
            <person name="Potrich D.P."/>
            <person name="Salim A.C."/>
            <person name="Santos F.R."/>
            <person name="Schmitt R."/>
            <person name="Schneider M.P."/>
            <person name="Schrank A."/>
            <person name="Schrank I.S."/>
            <person name="Schuck A.F."/>
            <person name="Seuanez H.N."/>
            <person name="Silva D.W."/>
            <person name="Silva R."/>
            <person name="Silva S.C."/>
            <person name="Soares C.M."/>
            <person name="Souza K.R."/>
            <person name="Souza R.C."/>
            <person name="Staats C.C."/>
            <person name="Steffens M.B."/>
            <person name="Teixeira S.M."/>
            <person name="Urmenyi T.P."/>
            <person name="Vainstein M.H."/>
            <person name="Zuccherato L.W."/>
            <person name="Simpson A.J."/>
            <person name="Zaha A."/>
        </authorList>
    </citation>
    <scope>NUCLEOTIDE SEQUENCE [LARGE SCALE GENOMIC DNA]</scope>
    <source>
        <strain evidence="1 2">53</strain>
    </source>
</reference>
<dbReference type="EMBL" id="AE017245">
    <property type="protein sequence ID" value="ABP00366.1"/>
    <property type="molecule type" value="Genomic_DNA"/>
</dbReference>
<organism evidence="1 2">
    <name type="scientific">Mycoplasmopsis synoviae (strain 53)</name>
    <name type="common">Mycoplasma synoviae</name>
    <dbReference type="NCBI Taxonomy" id="262723"/>
    <lineage>
        <taxon>Bacteria</taxon>
        <taxon>Bacillati</taxon>
        <taxon>Mycoplasmatota</taxon>
        <taxon>Mycoplasmoidales</taxon>
        <taxon>Metamycoplasmataceae</taxon>
        <taxon>Mycoplasmopsis</taxon>
    </lineage>
</organism>
<name>A4Q7Z4_MYCS5</name>
<gene>
    <name evidence="1" type="ordered locus">MS53_0690</name>
</gene>
<dbReference type="KEGG" id="msy:MS53_0690"/>
<dbReference type="AlphaFoldDB" id="A4Q7Z4"/>
<evidence type="ECO:0000313" key="1">
    <source>
        <dbReference type="EMBL" id="ABP00366.1"/>
    </source>
</evidence>